<evidence type="ECO:0000313" key="3">
    <source>
        <dbReference type="Proteomes" id="UP000481153"/>
    </source>
</evidence>
<keyword evidence="1" id="KW-0472">Membrane</keyword>
<name>A0A6G0XFN2_9STRA</name>
<protein>
    <submittedName>
        <fullName evidence="2">Uncharacterized protein</fullName>
    </submittedName>
</protein>
<evidence type="ECO:0000256" key="1">
    <source>
        <dbReference type="SAM" id="Phobius"/>
    </source>
</evidence>
<dbReference type="Pfam" id="PF14770">
    <property type="entry name" value="TMEM18"/>
    <property type="match status" value="1"/>
</dbReference>
<reference evidence="2 3" key="1">
    <citation type="submission" date="2019-07" db="EMBL/GenBank/DDBJ databases">
        <title>Genomics analysis of Aphanomyces spp. identifies a new class of oomycete effector associated with host adaptation.</title>
        <authorList>
            <person name="Gaulin E."/>
        </authorList>
    </citation>
    <scope>NUCLEOTIDE SEQUENCE [LARGE SCALE GENOMIC DNA]</scope>
    <source>
        <strain evidence="2 3">ATCC 201684</strain>
    </source>
</reference>
<gene>
    <name evidence="2" type="ORF">Ae201684_005217</name>
</gene>
<accession>A0A6G0XFN2</accession>
<feature type="transmembrane region" description="Helical" evidence="1">
    <location>
        <begin position="59"/>
        <end position="77"/>
    </location>
</feature>
<feature type="transmembrane region" description="Helical" evidence="1">
    <location>
        <begin position="33"/>
        <end position="52"/>
    </location>
</feature>
<feature type="transmembrane region" description="Helical" evidence="1">
    <location>
        <begin position="97"/>
        <end position="116"/>
    </location>
</feature>
<keyword evidence="3" id="KW-1185">Reference proteome</keyword>
<organism evidence="2 3">
    <name type="scientific">Aphanomyces euteiches</name>
    <dbReference type="NCBI Taxonomy" id="100861"/>
    <lineage>
        <taxon>Eukaryota</taxon>
        <taxon>Sar</taxon>
        <taxon>Stramenopiles</taxon>
        <taxon>Oomycota</taxon>
        <taxon>Saprolegniomycetes</taxon>
        <taxon>Saprolegniales</taxon>
        <taxon>Verrucalvaceae</taxon>
        <taxon>Aphanomyces</taxon>
    </lineage>
</organism>
<dbReference type="VEuPathDB" id="FungiDB:AeMF1_013381"/>
<dbReference type="Proteomes" id="UP000481153">
    <property type="component" value="Unassembled WGS sequence"/>
</dbReference>
<dbReference type="InterPro" id="IPR026721">
    <property type="entry name" value="TMEM18"/>
</dbReference>
<keyword evidence="1" id="KW-1133">Transmembrane helix</keyword>
<dbReference type="EMBL" id="VJMJ01000067">
    <property type="protein sequence ID" value="KAF0739032.1"/>
    <property type="molecule type" value="Genomic_DNA"/>
</dbReference>
<evidence type="ECO:0000313" key="2">
    <source>
        <dbReference type="EMBL" id="KAF0739032.1"/>
    </source>
</evidence>
<proteinExistence type="predicted"/>
<comment type="caution">
    <text evidence="2">The sequence shown here is derived from an EMBL/GenBank/DDBJ whole genome shotgun (WGS) entry which is preliminary data.</text>
</comment>
<keyword evidence="1" id="KW-0812">Transmembrane</keyword>
<dbReference type="AlphaFoldDB" id="A0A6G0XFN2"/>
<sequence length="142" mass="16438">MEDIVSRVRQELTRKYGHMMIQWYEAVDWTEPLIVGLIAFHLTLLVSVLLFRKAFWIQVALFLFICGTIFVSERLNALGQEHWRVFASQNYFDKNGVFMGILVAGPLLAVGFVQLVSNMHTMANLVVIVKRHELKQKKTKDD</sequence>